<dbReference type="EMBL" id="SZYD01000015">
    <property type="protein sequence ID" value="KAD3640474.1"/>
    <property type="molecule type" value="Genomic_DNA"/>
</dbReference>
<feature type="transmembrane region" description="Helical" evidence="2">
    <location>
        <begin position="20"/>
        <end position="44"/>
    </location>
</feature>
<keyword evidence="2" id="KW-0812">Transmembrane</keyword>
<keyword evidence="4" id="KW-1185">Reference proteome</keyword>
<evidence type="ECO:0000256" key="1">
    <source>
        <dbReference type="SAM" id="MobiDB-lite"/>
    </source>
</evidence>
<feature type="region of interest" description="Disordered" evidence="1">
    <location>
        <begin position="204"/>
        <end position="245"/>
    </location>
</feature>
<gene>
    <name evidence="3" type="ORF">E3N88_29697</name>
</gene>
<dbReference type="AlphaFoldDB" id="A0A5N6MMF9"/>
<organism evidence="3 4">
    <name type="scientific">Mikania micrantha</name>
    <name type="common">bitter vine</name>
    <dbReference type="NCBI Taxonomy" id="192012"/>
    <lineage>
        <taxon>Eukaryota</taxon>
        <taxon>Viridiplantae</taxon>
        <taxon>Streptophyta</taxon>
        <taxon>Embryophyta</taxon>
        <taxon>Tracheophyta</taxon>
        <taxon>Spermatophyta</taxon>
        <taxon>Magnoliopsida</taxon>
        <taxon>eudicotyledons</taxon>
        <taxon>Gunneridae</taxon>
        <taxon>Pentapetalae</taxon>
        <taxon>asterids</taxon>
        <taxon>campanulids</taxon>
        <taxon>Asterales</taxon>
        <taxon>Asteraceae</taxon>
        <taxon>Asteroideae</taxon>
        <taxon>Heliantheae alliance</taxon>
        <taxon>Eupatorieae</taxon>
        <taxon>Mikania</taxon>
    </lineage>
</organism>
<feature type="compositionally biased region" description="Basic and acidic residues" evidence="1">
    <location>
        <begin position="233"/>
        <end position="245"/>
    </location>
</feature>
<accession>A0A5N6MMF9</accession>
<feature type="compositionally biased region" description="Polar residues" evidence="1">
    <location>
        <begin position="204"/>
        <end position="214"/>
    </location>
</feature>
<evidence type="ECO:0000313" key="4">
    <source>
        <dbReference type="Proteomes" id="UP000326396"/>
    </source>
</evidence>
<reference evidence="3 4" key="1">
    <citation type="submission" date="2019-05" db="EMBL/GenBank/DDBJ databases">
        <title>Mikania micrantha, genome provides insights into the molecular mechanism of rapid growth.</title>
        <authorList>
            <person name="Liu B."/>
        </authorList>
    </citation>
    <scope>NUCLEOTIDE SEQUENCE [LARGE SCALE GENOMIC DNA]</scope>
    <source>
        <strain evidence="3">NLD-2019</strain>
        <tissue evidence="3">Leaf</tissue>
    </source>
</reference>
<keyword evidence="2" id="KW-1133">Transmembrane helix</keyword>
<comment type="caution">
    <text evidence="3">The sequence shown here is derived from an EMBL/GenBank/DDBJ whole genome shotgun (WGS) entry which is preliminary data.</text>
</comment>
<evidence type="ECO:0000313" key="3">
    <source>
        <dbReference type="EMBL" id="KAD3640474.1"/>
    </source>
</evidence>
<evidence type="ECO:0000256" key="2">
    <source>
        <dbReference type="SAM" id="Phobius"/>
    </source>
</evidence>
<name>A0A5N6MMF9_9ASTR</name>
<keyword evidence="2" id="KW-0472">Membrane</keyword>
<sequence length="245" mass="27773">MDAGTISHSQKYGWRNLADAMAAVTQSLYDIIVIYFTMFCGWFVNWTKLFQSTREPDPIPIFVPVPFPKYFGKENSTVAARGICKASLLRKLQAMDTEFARLNSVLDKLSVIVGSDQQSPPTEKPADKVVCWIDEFDKMYARDQALNKMMLVRIQNQSRKSCELSSPKFHQSHRLMLPLPESHRIEIETFTALKNNPIEALTAFNPNSNLSQPPNVDAETEDQQGKPTSKTDPTLKLDRIPAHKL</sequence>
<protein>
    <submittedName>
        <fullName evidence="3">Uncharacterized protein</fullName>
    </submittedName>
</protein>
<dbReference type="Proteomes" id="UP000326396">
    <property type="component" value="Linkage Group LG5"/>
</dbReference>
<proteinExistence type="predicted"/>